<evidence type="ECO:0000313" key="2">
    <source>
        <dbReference type="Proteomes" id="UP001519887"/>
    </source>
</evidence>
<name>A0ABS7C5I3_9BACL</name>
<accession>A0ABS7C5I3</accession>
<dbReference type="RefSeq" id="WP_210044032.1">
    <property type="nucleotide sequence ID" value="NZ_JBHLVU010000001.1"/>
</dbReference>
<protein>
    <submittedName>
        <fullName evidence="1">Uncharacterized protein</fullName>
    </submittedName>
</protein>
<dbReference type="Proteomes" id="UP001519887">
    <property type="component" value="Unassembled WGS sequence"/>
</dbReference>
<dbReference type="EMBL" id="JAHZIK010000516">
    <property type="protein sequence ID" value="MBW7456179.1"/>
    <property type="molecule type" value="Genomic_DNA"/>
</dbReference>
<keyword evidence="2" id="KW-1185">Reference proteome</keyword>
<sequence>MNEACDRSLPSGRRLFIELAAFIIVERGQLAALCQLGWSTLAIGQRLGVIMGHCP</sequence>
<comment type="caution">
    <text evidence="1">The sequence shown here is derived from an EMBL/GenBank/DDBJ whole genome shotgun (WGS) entry which is preliminary data.</text>
</comment>
<evidence type="ECO:0000313" key="1">
    <source>
        <dbReference type="EMBL" id="MBW7456179.1"/>
    </source>
</evidence>
<gene>
    <name evidence="1" type="ORF">K0U00_19290</name>
</gene>
<organism evidence="1 2">
    <name type="scientific">Paenibacillus sepulcri</name>
    <dbReference type="NCBI Taxonomy" id="359917"/>
    <lineage>
        <taxon>Bacteria</taxon>
        <taxon>Bacillati</taxon>
        <taxon>Bacillota</taxon>
        <taxon>Bacilli</taxon>
        <taxon>Bacillales</taxon>
        <taxon>Paenibacillaceae</taxon>
        <taxon>Paenibacillus</taxon>
    </lineage>
</organism>
<proteinExistence type="predicted"/>
<reference evidence="1 2" key="1">
    <citation type="submission" date="2021-07" db="EMBL/GenBank/DDBJ databases">
        <title>Paenibacillus radiodurans sp. nov., isolated from the southeastern edge of Tengger Desert.</title>
        <authorList>
            <person name="Zhang G."/>
        </authorList>
    </citation>
    <scope>NUCLEOTIDE SEQUENCE [LARGE SCALE GENOMIC DNA]</scope>
    <source>
        <strain evidence="1 2">CCM 7311</strain>
    </source>
</reference>